<evidence type="ECO:0000256" key="4">
    <source>
        <dbReference type="ARBA" id="ARBA00022729"/>
    </source>
</evidence>
<dbReference type="PANTHER" id="PTHR31867">
    <property type="entry name" value="EXPANSIN-A15"/>
    <property type="match status" value="1"/>
</dbReference>
<keyword evidence="6 7" id="KW-0961">Cell wall biogenesis/degradation</keyword>
<comment type="similarity">
    <text evidence="1 7">Belongs to the expansin family. Expansin A subfamily.</text>
</comment>
<proteinExistence type="inferred from homology"/>
<dbReference type="InterPro" id="IPR009009">
    <property type="entry name" value="RlpA-like_DPBB"/>
</dbReference>
<sequence length="179" mass="19924">MFKNGAACGSCYELKCEDTSKGCKPRAPIISITATNLCPEGGWCSSPQEHFDLSQPAYLQFAVYKAGVVPIQYRRVPCIRKGGIRFTISSKSNPYFLLLLVWNVGGAGDVESVMIKGDTGKPFTPMKRNWGQYWESHESLVGQAITVRLKTSDGKQSTSWRDIPKNWQFGQTYEGKNLS</sequence>
<dbReference type="AlphaFoldDB" id="A0A0J8BAU2"/>
<dbReference type="InterPro" id="IPR036749">
    <property type="entry name" value="Expansin_CBD_sf"/>
</dbReference>
<dbReference type="InterPro" id="IPR007118">
    <property type="entry name" value="Expan_Lol_pI"/>
</dbReference>
<dbReference type="GO" id="GO:0005576">
    <property type="term" value="C:extracellular region"/>
    <property type="evidence" value="ECO:0007669"/>
    <property type="project" value="InterPro"/>
</dbReference>
<dbReference type="PROSITE" id="PS50842">
    <property type="entry name" value="EXPANSIN_EG45"/>
    <property type="match status" value="1"/>
</dbReference>
<dbReference type="PRINTS" id="PR01225">
    <property type="entry name" value="EXPANSNFAMLY"/>
</dbReference>
<keyword evidence="2 7" id="KW-0134">Cell wall</keyword>
<dbReference type="InterPro" id="IPR007112">
    <property type="entry name" value="Expansin/allergen_DPBB_dom"/>
</dbReference>
<dbReference type="Pfam" id="PF03330">
    <property type="entry name" value="DPBB_1"/>
    <property type="match status" value="1"/>
</dbReference>
<comment type="subcellular location">
    <subcellularLocation>
        <location evidence="7">Secreted</location>
        <location evidence="7">Cell wall</location>
    </subcellularLocation>
    <subcellularLocation>
        <location evidence="7">Membrane</location>
        <topology evidence="7">Peripheral membrane protein</topology>
    </subcellularLocation>
</comment>
<evidence type="ECO:0000256" key="3">
    <source>
        <dbReference type="ARBA" id="ARBA00022525"/>
    </source>
</evidence>
<dbReference type="Proteomes" id="UP000035740">
    <property type="component" value="Unassembled WGS sequence"/>
</dbReference>
<evidence type="ECO:0000256" key="1">
    <source>
        <dbReference type="ARBA" id="ARBA00005392"/>
    </source>
</evidence>
<evidence type="ECO:0000256" key="5">
    <source>
        <dbReference type="ARBA" id="ARBA00023136"/>
    </source>
</evidence>
<keyword evidence="4" id="KW-0732">Signal</keyword>
<evidence type="ECO:0000313" key="11">
    <source>
        <dbReference type="Proteomes" id="UP000035740"/>
    </source>
</evidence>
<dbReference type="GO" id="GO:0009664">
    <property type="term" value="P:plant-type cell wall organization"/>
    <property type="evidence" value="ECO:0007669"/>
    <property type="project" value="InterPro"/>
</dbReference>
<reference evidence="10 11" key="1">
    <citation type="journal article" date="2014" name="Nature">
        <title>The genome of the recently domesticated crop plant sugar beet (Beta vulgaris).</title>
        <authorList>
            <person name="Dohm J.C."/>
            <person name="Minoche A.E."/>
            <person name="Holtgrawe D."/>
            <person name="Capella-Gutierrez S."/>
            <person name="Zakrzewski F."/>
            <person name="Tafer H."/>
            <person name="Rupp O."/>
            <person name="Sorensen T.R."/>
            <person name="Stracke R."/>
            <person name="Reinhardt R."/>
            <person name="Goesmann A."/>
            <person name="Kraft T."/>
            <person name="Schulz B."/>
            <person name="Stadler P.F."/>
            <person name="Schmidt T."/>
            <person name="Gabaldon T."/>
            <person name="Lehrach H."/>
            <person name="Weisshaar B."/>
            <person name="Himmelbauer H."/>
        </authorList>
    </citation>
    <scope>NUCLEOTIDE SEQUENCE [LARGE SCALE GENOMIC DNA]</scope>
    <source>
        <tissue evidence="10">Taproot</tissue>
    </source>
</reference>
<dbReference type="Pfam" id="PF01357">
    <property type="entry name" value="Expansin_C"/>
    <property type="match status" value="1"/>
</dbReference>
<dbReference type="SUPFAM" id="SSF49590">
    <property type="entry name" value="PHL pollen allergen"/>
    <property type="match status" value="1"/>
</dbReference>
<evidence type="ECO:0000256" key="2">
    <source>
        <dbReference type="ARBA" id="ARBA00022512"/>
    </source>
</evidence>
<keyword evidence="5" id="KW-0472">Membrane</keyword>
<dbReference type="PRINTS" id="PR01226">
    <property type="entry name" value="EXPANSIN"/>
</dbReference>
<accession>A0A0J8BAU2</accession>
<dbReference type="eggNOG" id="ENOG502QR06">
    <property type="taxonomic scope" value="Eukaryota"/>
</dbReference>
<gene>
    <name evidence="10" type="ORF">BVRB_7g179230</name>
</gene>
<organism evidence="10 11">
    <name type="scientific">Beta vulgaris subsp. vulgaris</name>
    <name type="common">Beet</name>
    <dbReference type="NCBI Taxonomy" id="3555"/>
    <lineage>
        <taxon>Eukaryota</taxon>
        <taxon>Viridiplantae</taxon>
        <taxon>Streptophyta</taxon>
        <taxon>Embryophyta</taxon>
        <taxon>Tracheophyta</taxon>
        <taxon>Spermatophyta</taxon>
        <taxon>Magnoliopsida</taxon>
        <taxon>eudicotyledons</taxon>
        <taxon>Gunneridae</taxon>
        <taxon>Pentapetalae</taxon>
        <taxon>Caryophyllales</taxon>
        <taxon>Chenopodiaceae</taxon>
        <taxon>Betoideae</taxon>
        <taxon>Beta</taxon>
    </lineage>
</organism>
<feature type="domain" description="Expansin-like EG45" evidence="8">
    <location>
        <begin position="1"/>
        <end position="83"/>
    </location>
</feature>
<dbReference type="SMART" id="SM00837">
    <property type="entry name" value="DPBB_1"/>
    <property type="match status" value="1"/>
</dbReference>
<dbReference type="Gene3D" id="2.60.40.760">
    <property type="entry name" value="Expansin, cellulose-binding-like domain"/>
    <property type="match status" value="1"/>
</dbReference>
<dbReference type="PROSITE" id="PS50843">
    <property type="entry name" value="EXPANSIN_CBD"/>
    <property type="match status" value="1"/>
</dbReference>
<name>A0A0J8BAU2_BETVV</name>
<dbReference type="SUPFAM" id="SSF50685">
    <property type="entry name" value="Barwin-like endoglucanases"/>
    <property type="match status" value="1"/>
</dbReference>
<protein>
    <recommendedName>
        <fullName evidence="7">Expansin</fullName>
    </recommendedName>
</protein>
<comment type="function">
    <text evidence="7">Causes loosening and extension of plant cell walls by disrupting non-covalent bonding between cellulose microfibrils and matrix glucans. No enzymatic activity has been found.</text>
</comment>
<dbReference type="OrthoDB" id="5823761at2759"/>
<dbReference type="InterPro" id="IPR002963">
    <property type="entry name" value="Expansin"/>
</dbReference>
<dbReference type="Gramene" id="KMS97062">
    <property type="protein sequence ID" value="KMS97062"/>
    <property type="gene ID" value="BVRB_7g179230"/>
</dbReference>
<evidence type="ECO:0000259" key="8">
    <source>
        <dbReference type="PROSITE" id="PS50842"/>
    </source>
</evidence>
<dbReference type="InterPro" id="IPR036908">
    <property type="entry name" value="RlpA-like_sf"/>
</dbReference>
<dbReference type="EMBL" id="KQ090342">
    <property type="protein sequence ID" value="KMS97062.1"/>
    <property type="molecule type" value="Genomic_DNA"/>
</dbReference>
<evidence type="ECO:0000259" key="9">
    <source>
        <dbReference type="PROSITE" id="PS50843"/>
    </source>
</evidence>
<evidence type="ECO:0000256" key="7">
    <source>
        <dbReference type="RuleBase" id="RU365023"/>
    </source>
</evidence>
<evidence type="ECO:0000313" key="10">
    <source>
        <dbReference type="EMBL" id="KMS97062.1"/>
    </source>
</evidence>
<dbReference type="OMA" id="GHDKLKW"/>
<keyword evidence="11" id="KW-1185">Reference proteome</keyword>
<dbReference type="Gene3D" id="2.40.40.10">
    <property type="entry name" value="RlpA-like domain"/>
    <property type="match status" value="1"/>
</dbReference>
<feature type="domain" description="Expansin-like CBD" evidence="9">
    <location>
        <begin position="95"/>
        <end position="175"/>
    </location>
</feature>
<evidence type="ECO:0000256" key="6">
    <source>
        <dbReference type="ARBA" id="ARBA00023316"/>
    </source>
</evidence>
<dbReference type="GO" id="GO:0009653">
    <property type="term" value="P:anatomical structure morphogenesis"/>
    <property type="evidence" value="ECO:0007669"/>
    <property type="project" value="UniProtKB-ARBA"/>
</dbReference>
<keyword evidence="3 7" id="KW-0964">Secreted</keyword>
<dbReference type="GO" id="GO:0016020">
    <property type="term" value="C:membrane"/>
    <property type="evidence" value="ECO:0007669"/>
    <property type="project" value="UniProtKB-SubCell"/>
</dbReference>
<dbReference type="InterPro" id="IPR007117">
    <property type="entry name" value="Expansin_CBD"/>
</dbReference>